<feature type="binding site" evidence="5">
    <location>
        <position position="205"/>
    </location>
    <ligand>
        <name>substrate</name>
    </ligand>
</feature>
<dbReference type="SUPFAM" id="SSF100950">
    <property type="entry name" value="NagB/RpiA/CoA transferase-like"/>
    <property type="match status" value="1"/>
</dbReference>
<dbReference type="InterPro" id="IPR037171">
    <property type="entry name" value="NagB/RpiA_transferase-like"/>
</dbReference>
<dbReference type="Gene3D" id="3.40.50.10470">
    <property type="entry name" value="Translation initiation factor eif-2b, domain 2"/>
    <property type="match status" value="1"/>
</dbReference>
<evidence type="ECO:0000313" key="7">
    <source>
        <dbReference type="Proteomes" id="UP000182983"/>
    </source>
</evidence>
<dbReference type="RefSeq" id="WP_074765673.1">
    <property type="nucleotide sequence ID" value="NZ_FNWO01000002.1"/>
</dbReference>
<comment type="similarity">
    <text evidence="5">Belongs to the EIF-2B alpha/beta/delta subunits family. MtnA subfamily.</text>
</comment>
<evidence type="ECO:0000256" key="5">
    <source>
        <dbReference type="HAMAP-Rule" id="MF_01678"/>
    </source>
</evidence>
<accession>A0A1H6GZN1</accession>
<comment type="pathway">
    <text evidence="5">Amino-acid biosynthesis; L-methionine biosynthesis via salvage pathway; L-methionine from S-methyl-5-thio-alpha-D-ribose 1-phosphate: step 1/6.</text>
</comment>
<dbReference type="OrthoDB" id="9803436at2"/>
<comment type="catalytic activity">
    <reaction evidence="2">
        <text>5-deoxy-alpha-D-ribose 1-phosphate = 5-deoxy-D-ribulose 1-phosphate</text>
        <dbReference type="Rhea" id="RHEA:61296"/>
        <dbReference type="ChEBI" id="CHEBI:58749"/>
        <dbReference type="ChEBI" id="CHEBI:144504"/>
    </reaction>
    <physiologicalReaction direction="left-to-right" evidence="2">
        <dbReference type="Rhea" id="RHEA:61297"/>
    </physiologicalReaction>
</comment>
<evidence type="ECO:0000313" key="6">
    <source>
        <dbReference type="EMBL" id="SEH28831.1"/>
    </source>
</evidence>
<dbReference type="NCBIfam" id="NF004326">
    <property type="entry name" value="PRK05720.1"/>
    <property type="match status" value="1"/>
</dbReference>
<dbReference type="InterPro" id="IPR042529">
    <property type="entry name" value="IF_2B-like_C"/>
</dbReference>
<dbReference type="FunFam" id="3.40.50.10470:FF:000006">
    <property type="entry name" value="Methylthioribose-1-phosphate isomerase"/>
    <property type="match status" value="1"/>
</dbReference>
<sequence length="366" mass="39230">MKIDGVSYRTIWLAADGIGVEIIDQTRLPHDFVVLTLRSLADAETAIRDMWVRGAPLIGAAAAYGMALATREDASDAGLAAAYARLHATRPTAINLKWALDEMIAALSPLPVAERVAAAYARAAEICDEDVAMNSALGDNGCRIIADLWEKKQAAGGERINLLTHCNAGWLATVDWGTALAPVYKAFNAGIPIHVWVDETRPRNQGASLTARELNWHGVPHTVIADNTGGHLMQHGLVDLVIVGTDRTTRNGDVCNKIGTYLKALAAKDNNVPFYVGLPSPTIDWTVADGVKEIPIEQRSAREQTHIFGKTEAGTVTEVQVTPDGSPAINYGFDVTPARLITGLITERGVCPASPEGLKTLFPERG</sequence>
<reference evidence="7" key="1">
    <citation type="submission" date="2016-10" db="EMBL/GenBank/DDBJ databases">
        <authorList>
            <person name="Varghese N."/>
            <person name="Submissions S."/>
        </authorList>
    </citation>
    <scope>NUCLEOTIDE SEQUENCE [LARGE SCALE GENOMIC DNA]</scope>
    <source>
        <strain evidence="7">DSM 13234</strain>
    </source>
</reference>
<dbReference type="EMBL" id="FNWO01000002">
    <property type="protein sequence ID" value="SEH28831.1"/>
    <property type="molecule type" value="Genomic_DNA"/>
</dbReference>
<dbReference type="EC" id="5.3.1.23" evidence="5"/>
<dbReference type="NCBIfam" id="TIGR00524">
    <property type="entry name" value="eIF-2B_rel"/>
    <property type="match status" value="1"/>
</dbReference>
<comment type="catalytic activity">
    <reaction evidence="3">
        <text>5-(methylsulfanyl)-alpha-D-ribose 1-phosphate = 5-(methylsulfanyl)-D-ribulose 1-phosphate</text>
        <dbReference type="Rhea" id="RHEA:19989"/>
        <dbReference type="ChEBI" id="CHEBI:58533"/>
        <dbReference type="ChEBI" id="CHEBI:58548"/>
        <dbReference type="EC" id="5.3.1.23"/>
    </reaction>
    <physiologicalReaction direction="left-to-right" evidence="3">
        <dbReference type="Rhea" id="RHEA:19990"/>
    </physiologicalReaction>
</comment>
<feature type="site" description="Transition state stabilizer" evidence="5">
    <location>
        <position position="166"/>
    </location>
</feature>
<keyword evidence="5" id="KW-0486">Methionine biosynthesis</keyword>
<feature type="active site" description="Proton donor" evidence="5">
    <location>
        <position position="246"/>
    </location>
</feature>
<dbReference type="HAMAP" id="MF_01678">
    <property type="entry name" value="Salvage_MtnA"/>
    <property type="match status" value="1"/>
</dbReference>
<dbReference type="Pfam" id="PF01008">
    <property type="entry name" value="IF-2B"/>
    <property type="match status" value="1"/>
</dbReference>
<dbReference type="AlphaFoldDB" id="A0A1H6GZN1"/>
<keyword evidence="7" id="KW-1185">Reference proteome</keyword>
<keyword evidence="5" id="KW-0028">Amino-acid biosynthesis</keyword>
<evidence type="ECO:0000256" key="2">
    <source>
        <dbReference type="ARBA" id="ARBA00050906"/>
    </source>
</evidence>
<evidence type="ECO:0000256" key="3">
    <source>
        <dbReference type="ARBA" id="ARBA00051169"/>
    </source>
</evidence>
<dbReference type="GO" id="GO:0046523">
    <property type="term" value="F:S-methyl-5-thioribose-1-phosphate isomerase activity"/>
    <property type="evidence" value="ECO:0007669"/>
    <property type="project" value="UniProtKB-UniRule"/>
</dbReference>
<dbReference type="InterPro" id="IPR005251">
    <property type="entry name" value="IF-M1Pi"/>
</dbReference>
<evidence type="ECO:0000256" key="1">
    <source>
        <dbReference type="ARBA" id="ARBA00023235"/>
    </source>
</evidence>
<feature type="binding site" evidence="5">
    <location>
        <begin position="53"/>
        <end position="55"/>
    </location>
    <ligand>
        <name>substrate</name>
    </ligand>
</feature>
<dbReference type="InterPro" id="IPR000649">
    <property type="entry name" value="IF-2B-related"/>
</dbReference>
<evidence type="ECO:0000256" key="4">
    <source>
        <dbReference type="ARBA" id="ARBA00058145"/>
    </source>
</evidence>
<dbReference type="UniPathway" id="UPA00904">
    <property type="reaction ID" value="UER00874"/>
</dbReference>
<dbReference type="Proteomes" id="UP000182983">
    <property type="component" value="Unassembled WGS sequence"/>
</dbReference>
<dbReference type="NCBIfam" id="TIGR00512">
    <property type="entry name" value="salvage_mtnA"/>
    <property type="match status" value="1"/>
</dbReference>
<feature type="binding site" evidence="5">
    <location>
        <position position="90"/>
    </location>
    <ligand>
        <name>substrate</name>
    </ligand>
</feature>
<protein>
    <recommendedName>
        <fullName evidence="5">Methylthioribose-1-phosphate isomerase</fullName>
        <shortName evidence="5">M1Pi</shortName>
        <shortName evidence="5">MTR-1-P isomerase</shortName>
        <ecNumber evidence="5">5.3.1.23</ecNumber>
    </recommendedName>
    <alternativeName>
        <fullName evidence="5">S-methyl-5-thioribose-1-phosphate isomerase</fullName>
    </alternativeName>
</protein>
<feature type="binding site" evidence="5">
    <location>
        <begin position="256"/>
        <end position="257"/>
    </location>
    <ligand>
        <name>substrate</name>
    </ligand>
</feature>
<proteinExistence type="inferred from homology"/>
<dbReference type="PANTHER" id="PTHR43475">
    <property type="entry name" value="METHYLTHIORIBOSE-1-PHOSPHATE ISOMERASE"/>
    <property type="match status" value="1"/>
</dbReference>
<dbReference type="GO" id="GO:0019509">
    <property type="term" value="P:L-methionine salvage from methylthioadenosine"/>
    <property type="evidence" value="ECO:0007669"/>
    <property type="project" value="UniProtKB-UniRule"/>
</dbReference>
<dbReference type="InterPro" id="IPR027363">
    <property type="entry name" value="M1Pi_N"/>
</dbReference>
<gene>
    <name evidence="5" type="primary">mtnA</name>
    <name evidence="6" type="ORF">SAMN04244559_00765</name>
</gene>
<organism evidence="6 7">
    <name type="scientific">Magnetospirillum fulvum</name>
    <name type="common">Rhodospirillum fulvum</name>
    <dbReference type="NCBI Taxonomy" id="1082"/>
    <lineage>
        <taxon>Bacteria</taxon>
        <taxon>Pseudomonadati</taxon>
        <taxon>Pseudomonadota</taxon>
        <taxon>Alphaproteobacteria</taxon>
        <taxon>Rhodospirillales</taxon>
        <taxon>Rhodospirillaceae</taxon>
        <taxon>Magnetospirillum</taxon>
    </lineage>
</organism>
<dbReference type="Gene3D" id="1.20.120.420">
    <property type="entry name" value="translation initiation factor eif-2b, domain 1"/>
    <property type="match status" value="1"/>
</dbReference>
<keyword evidence="1 5" id="KW-0413">Isomerase</keyword>
<dbReference type="PANTHER" id="PTHR43475:SF1">
    <property type="entry name" value="METHYLTHIORIBOSE-1-PHOSPHATE ISOMERASE"/>
    <property type="match status" value="1"/>
</dbReference>
<comment type="function">
    <text evidence="4">Catalyzes the interconversion of methylthioribose-1-phosphate (MTR-1-P) into methylthioribulose-1-phosphate (MTRu-1-P). Also catalyzes the interconversion of 5-deoxyribose 1-phosphate and 5-deoxyribulose 1-phosphate. Part of a bifunctional DHAP-shunt salvage pathway for SAM by-products.</text>
</comment>
<name>A0A1H6GZN1_MAGFU</name>
<dbReference type="InterPro" id="IPR011559">
    <property type="entry name" value="Initiation_fac_2B_a/b/d"/>
</dbReference>